<dbReference type="SMART" id="SM00052">
    <property type="entry name" value="EAL"/>
    <property type="match status" value="1"/>
</dbReference>
<dbReference type="PANTHER" id="PTHR33525">
    <property type="match status" value="1"/>
</dbReference>
<dbReference type="SUPFAM" id="SSF109604">
    <property type="entry name" value="HD-domain/PDEase-like"/>
    <property type="match status" value="1"/>
</dbReference>
<dbReference type="EMBL" id="VUAA01000007">
    <property type="protein sequence ID" value="KAA1255209.1"/>
    <property type="molecule type" value="Genomic_DNA"/>
</dbReference>
<proteinExistence type="predicted"/>
<dbReference type="SUPFAM" id="SSF141868">
    <property type="entry name" value="EAL domain-like"/>
    <property type="match status" value="1"/>
</dbReference>
<dbReference type="InterPro" id="IPR001633">
    <property type="entry name" value="EAL_dom"/>
</dbReference>
<feature type="domain" description="HDOD" evidence="2">
    <location>
        <begin position="199"/>
        <end position="387"/>
    </location>
</feature>
<dbReference type="PIRSF" id="PIRSF003180">
    <property type="entry name" value="DiGMPpdiest_YuxH"/>
    <property type="match status" value="1"/>
</dbReference>
<dbReference type="InterPro" id="IPR014408">
    <property type="entry name" value="dGMP_Pdiesterase_EAL/HD-GYP"/>
</dbReference>
<evidence type="ECO:0000313" key="4">
    <source>
        <dbReference type="Proteomes" id="UP000323225"/>
    </source>
</evidence>
<name>A0A5Q6PKN8_VIBCL</name>
<evidence type="ECO:0000313" key="3">
    <source>
        <dbReference type="EMBL" id="KAA1255209.1"/>
    </source>
</evidence>
<dbReference type="AlphaFoldDB" id="A0A5Q6PKN8"/>
<protein>
    <submittedName>
        <fullName evidence="3">EAL domain-containing protein</fullName>
    </submittedName>
</protein>
<dbReference type="Pfam" id="PF00563">
    <property type="entry name" value="EAL"/>
    <property type="match status" value="1"/>
</dbReference>
<dbReference type="Gene3D" id="1.10.3210.10">
    <property type="entry name" value="Hypothetical protein af1432"/>
    <property type="match status" value="1"/>
</dbReference>
<dbReference type="Gene3D" id="3.20.20.450">
    <property type="entry name" value="EAL domain"/>
    <property type="match status" value="1"/>
</dbReference>
<dbReference type="Pfam" id="PF08668">
    <property type="entry name" value="HDOD"/>
    <property type="match status" value="1"/>
</dbReference>
<dbReference type="PROSITE" id="PS50883">
    <property type="entry name" value="EAL"/>
    <property type="match status" value="1"/>
</dbReference>
<evidence type="ECO:0000259" key="1">
    <source>
        <dbReference type="PROSITE" id="PS50883"/>
    </source>
</evidence>
<dbReference type="PROSITE" id="PS51833">
    <property type="entry name" value="HDOD"/>
    <property type="match status" value="1"/>
</dbReference>
<dbReference type="PANTHER" id="PTHR33525:SF4">
    <property type="entry name" value="CYCLIC DI-GMP PHOSPHODIESTERASE CDGJ"/>
    <property type="match status" value="1"/>
</dbReference>
<dbReference type="InterPro" id="IPR052340">
    <property type="entry name" value="RNase_Y/CdgJ"/>
</dbReference>
<reference evidence="3 4" key="1">
    <citation type="submission" date="2019-09" db="EMBL/GenBank/DDBJ databases">
        <authorList>
            <person name="Kritzky A."/>
            <person name="Schelkanova E.Y."/>
            <person name="Alkhova Z.V."/>
            <person name="Smirnova N.I."/>
        </authorList>
    </citation>
    <scope>NUCLEOTIDE SEQUENCE [LARGE SCALE GENOMIC DNA]</scope>
    <source>
        <strain evidence="3 4">M1526</strain>
    </source>
</reference>
<dbReference type="InterPro" id="IPR035919">
    <property type="entry name" value="EAL_sf"/>
</dbReference>
<gene>
    <name evidence="3" type="ORF">F0M16_08305</name>
</gene>
<organism evidence="3 4">
    <name type="scientific">Vibrio cholerae</name>
    <dbReference type="NCBI Taxonomy" id="666"/>
    <lineage>
        <taxon>Bacteria</taxon>
        <taxon>Pseudomonadati</taxon>
        <taxon>Pseudomonadota</taxon>
        <taxon>Gammaproteobacteria</taxon>
        <taxon>Vibrionales</taxon>
        <taxon>Vibrionaceae</taxon>
        <taxon>Vibrio</taxon>
    </lineage>
</organism>
<dbReference type="InterPro" id="IPR013976">
    <property type="entry name" value="HDOD"/>
</dbReference>
<accession>A0A5Q6PKN8</accession>
<evidence type="ECO:0000259" key="2">
    <source>
        <dbReference type="PROSITE" id="PS51833"/>
    </source>
</evidence>
<dbReference type="CDD" id="cd01948">
    <property type="entry name" value="EAL"/>
    <property type="match status" value="1"/>
</dbReference>
<comment type="caution">
    <text evidence="3">The sequence shown here is derived from an EMBL/GenBank/DDBJ whole genome shotgun (WGS) entry which is preliminary data.</text>
</comment>
<dbReference type="Proteomes" id="UP000323225">
    <property type="component" value="Unassembled WGS sequence"/>
</dbReference>
<feature type="domain" description="EAL" evidence="1">
    <location>
        <begin position="1"/>
        <end position="205"/>
    </location>
</feature>
<sequence>MKIYMGRQPILDRERKIVGYELLFRDSEENRFPMHVPQDVSTAKLLINSFLNMDFDEVVNGKTALINFPIEMLRNKVSTLLPNKRIVIEILESVEPNEETKDLLRELHRKGYRIALDDFTYSPEWDDILRYVSIIKIDIQATPLDKIPHVLQKLKSQKVKILAEKVETYEEYQKCRKAGFQYFQGYFFSKPEMISGNEAEISNSLIMQIYREATRNVINFDRISKLFEQESTLTYQTLKLVNTRRQSNKKPEIKSVKQALVYLGEQHVRRYVCLLAIGKLGKNKPAELVKMALTRSRFFEQIATLTPYKKEREEVFLMGLLSTLDALLDKEMSTVMDSLPVNDAVKDALVSKSGRYYPFLAIICAIERAEWDKFEHYCSKINIDSQTAMTFYKNVLRAERKDLLIAA</sequence>